<dbReference type="PANTHER" id="PTHR24421">
    <property type="entry name" value="NITRATE/NITRITE SENSOR PROTEIN NARX-RELATED"/>
    <property type="match status" value="1"/>
</dbReference>
<dbReference type="InterPro" id="IPR036890">
    <property type="entry name" value="HATPase_C_sf"/>
</dbReference>
<dbReference type="GO" id="GO:0016301">
    <property type="term" value="F:kinase activity"/>
    <property type="evidence" value="ECO:0007669"/>
    <property type="project" value="UniProtKB-KW"/>
</dbReference>
<protein>
    <recommendedName>
        <fullName evidence="4">Histidine kinase/HSP90-like ATPase domain-containing protein</fullName>
    </recommendedName>
</protein>
<dbReference type="InterPro" id="IPR003594">
    <property type="entry name" value="HATPase_dom"/>
</dbReference>
<dbReference type="InterPro" id="IPR050482">
    <property type="entry name" value="Sensor_HK_TwoCompSys"/>
</dbReference>
<dbReference type="AlphaFoldDB" id="A0A2P8CB10"/>
<dbReference type="OrthoDB" id="144293at2"/>
<feature type="domain" description="Histidine kinase/HSP90-like ATPase" evidence="4">
    <location>
        <begin position="61"/>
        <end position="137"/>
    </location>
</feature>
<dbReference type="Pfam" id="PF02518">
    <property type="entry name" value="HATPase_c"/>
    <property type="match status" value="1"/>
</dbReference>
<keyword evidence="6" id="KW-1185">Reference proteome</keyword>
<evidence type="ECO:0000313" key="6">
    <source>
        <dbReference type="Proteomes" id="UP000240542"/>
    </source>
</evidence>
<accession>A0A2P8CB10</accession>
<evidence type="ECO:0000256" key="3">
    <source>
        <dbReference type="ARBA" id="ARBA00023012"/>
    </source>
</evidence>
<reference evidence="5 6" key="1">
    <citation type="submission" date="2018-03" db="EMBL/GenBank/DDBJ databases">
        <title>Genomic Encyclopedia of Archaeal and Bacterial Type Strains, Phase II (KMG-II): from individual species to whole genera.</title>
        <authorList>
            <person name="Goeker M."/>
        </authorList>
    </citation>
    <scope>NUCLEOTIDE SEQUENCE [LARGE SCALE GENOMIC DNA]</scope>
    <source>
        <strain evidence="5 6">DSM 45312</strain>
    </source>
</reference>
<evidence type="ECO:0000259" key="4">
    <source>
        <dbReference type="Pfam" id="PF02518"/>
    </source>
</evidence>
<evidence type="ECO:0000313" key="5">
    <source>
        <dbReference type="EMBL" id="PSK82112.1"/>
    </source>
</evidence>
<dbReference type="CDD" id="cd16917">
    <property type="entry name" value="HATPase_UhpB-NarQ-NarX-like"/>
    <property type="match status" value="1"/>
</dbReference>
<gene>
    <name evidence="5" type="ORF">CLV63_1446</name>
</gene>
<keyword evidence="1" id="KW-0808">Transferase</keyword>
<sequence>MEARRAVVALGPHQLHAGGLVEALGDLVRTWARTNRIVTEFDADSAPVEIVHDHVLLRVAQANVARHACAQTVRLRLTGSGNEEVLELVDDGAGFAPDRVVRGRGLDGMAERLSHVGGRLDIHSGPGGGTAVTATVPR</sequence>
<evidence type="ECO:0000256" key="2">
    <source>
        <dbReference type="ARBA" id="ARBA00022777"/>
    </source>
</evidence>
<dbReference type="GO" id="GO:0000160">
    <property type="term" value="P:phosphorelay signal transduction system"/>
    <property type="evidence" value="ECO:0007669"/>
    <property type="project" value="UniProtKB-KW"/>
</dbReference>
<keyword evidence="2" id="KW-0418">Kinase</keyword>
<keyword evidence="3" id="KW-0902">Two-component regulatory system</keyword>
<dbReference type="EMBL" id="PYGA01000044">
    <property type="protein sequence ID" value="PSK82112.1"/>
    <property type="molecule type" value="Genomic_DNA"/>
</dbReference>
<name>A0A2P8CB10_9ACTN</name>
<dbReference type="RefSeq" id="WP_106587054.1">
    <property type="nucleotide sequence ID" value="NZ_PYGA01000044.1"/>
</dbReference>
<proteinExistence type="predicted"/>
<dbReference type="PANTHER" id="PTHR24421:SF62">
    <property type="entry name" value="SENSORY TRANSDUCTION HISTIDINE KINASE"/>
    <property type="match status" value="1"/>
</dbReference>
<dbReference type="SUPFAM" id="SSF55874">
    <property type="entry name" value="ATPase domain of HSP90 chaperone/DNA topoisomerase II/histidine kinase"/>
    <property type="match status" value="1"/>
</dbReference>
<dbReference type="Proteomes" id="UP000240542">
    <property type="component" value="Unassembled WGS sequence"/>
</dbReference>
<comment type="caution">
    <text evidence="5">The sequence shown here is derived from an EMBL/GenBank/DDBJ whole genome shotgun (WGS) entry which is preliminary data.</text>
</comment>
<organism evidence="5 6">
    <name type="scientific">Murinocardiopsis flavida</name>
    <dbReference type="NCBI Taxonomy" id="645275"/>
    <lineage>
        <taxon>Bacteria</taxon>
        <taxon>Bacillati</taxon>
        <taxon>Actinomycetota</taxon>
        <taxon>Actinomycetes</taxon>
        <taxon>Streptosporangiales</taxon>
        <taxon>Nocardiopsidaceae</taxon>
        <taxon>Murinocardiopsis</taxon>
    </lineage>
</organism>
<dbReference type="Gene3D" id="3.30.565.10">
    <property type="entry name" value="Histidine kinase-like ATPase, C-terminal domain"/>
    <property type="match status" value="1"/>
</dbReference>
<evidence type="ECO:0000256" key="1">
    <source>
        <dbReference type="ARBA" id="ARBA00022679"/>
    </source>
</evidence>